<dbReference type="AlphaFoldDB" id="B1WU03"/>
<protein>
    <submittedName>
        <fullName evidence="1">Uncharacterized protein</fullName>
    </submittedName>
</protein>
<accession>B1WU03</accession>
<sequence length="45" mass="5569">MFNKDQDNMVYFNIFQINFGLIKILPDFNLKYTNKIFQVQKILYF</sequence>
<organism evidence="1 2">
    <name type="scientific">Crocosphaera subtropica (strain ATCC 51142 / BH68)</name>
    <name type="common">Cyanothece sp. (strain ATCC 51142)</name>
    <dbReference type="NCBI Taxonomy" id="43989"/>
    <lineage>
        <taxon>Bacteria</taxon>
        <taxon>Bacillati</taxon>
        <taxon>Cyanobacteriota</taxon>
        <taxon>Cyanophyceae</taxon>
        <taxon>Oscillatoriophycideae</taxon>
        <taxon>Chroococcales</taxon>
        <taxon>Aphanothecaceae</taxon>
        <taxon>Crocosphaera</taxon>
        <taxon>Crocosphaera subtropica</taxon>
    </lineage>
</organism>
<proteinExistence type="predicted"/>
<gene>
    <name evidence="1" type="ordered locus">cce_1119</name>
</gene>
<evidence type="ECO:0000313" key="1">
    <source>
        <dbReference type="EMBL" id="ACB50469.1"/>
    </source>
</evidence>
<keyword evidence="2" id="KW-1185">Reference proteome</keyword>
<dbReference type="HOGENOM" id="CLU_3198772_0_0_3"/>
<evidence type="ECO:0000313" key="2">
    <source>
        <dbReference type="Proteomes" id="UP000001203"/>
    </source>
</evidence>
<dbReference type="Proteomes" id="UP000001203">
    <property type="component" value="Chromosome circular"/>
</dbReference>
<name>B1WU03_CROS5</name>
<dbReference type="EMBL" id="CP000806">
    <property type="protein sequence ID" value="ACB50469.1"/>
    <property type="molecule type" value="Genomic_DNA"/>
</dbReference>
<dbReference type="STRING" id="43989.cce_1119"/>
<reference evidence="1 2" key="1">
    <citation type="journal article" date="2008" name="Proc. Natl. Acad. Sci. U.S.A.">
        <title>The genome of Cyanothece 51142, a unicellular diazotrophic cyanobacterium important in the marine nitrogen cycle.</title>
        <authorList>
            <person name="Welsh E.A."/>
            <person name="Liberton M."/>
            <person name="Stoeckel J."/>
            <person name="Loh T."/>
            <person name="Elvitigala T."/>
            <person name="Wang C."/>
            <person name="Wollam A."/>
            <person name="Fulton R.S."/>
            <person name="Clifton S.W."/>
            <person name="Jacobs J.M."/>
            <person name="Aurora R."/>
            <person name="Ghosh B.K."/>
            <person name="Sherman L.A."/>
            <person name="Smith R.D."/>
            <person name="Wilson R.K."/>
            <person name="Pakrasi H.B."/>
        </authorList>
    </citation>
    <scope>NUCLEOTIDE SEQUENCE [LARGE SCALE GENOMIC DNA]</scope>
    <source>
        <strain evidence="2">ATCC 51142 / BH68</strain>
    </source>
</reference>
<dbReference type="KEGG" id="cyt:cce_1119"/>